<evidence type="ECO:0000313" key="3">
    <source>
        <dbReference type="Proteomes" id="UP001549047"/>
    </source>
</evidence>
<name>A0ABV2IYM1_9HYPH</name>
<dbReference type="Proteomes" id="UP001549047">
    <property type="component" value="Unassembled WGS sequence"/>
</dbReference>
<dbReference type="EMBL" id="JBEPMB010000001">
    <property type="protein sequence ID" value="MET3612724.1"/>
    <property type="molecule type" value="Genomic_DNA"/>
</dbReference>
<accession>A0ABV2IYM1</accession>
<sequence>MKERLIDFLTYVLIAFLMLSTVAGIVISIYQFVTR</sequence>
<feature type="transmembrane region" description="Helical" evidence="1">
    <location>
        <begin position="12"/>
        <end position="33"/>
    </location>
</feature>
<keyword evidence="1" id="KW-1133">Transmembrane helix</keyword>
<proteinExistence type="predicted"/>
<evidence type="ECO:0000256" key="1">
    <source>
        <dbReference type="SAM" id="Phobius"/>
    </source>
</evidence>
<comment type="caution">
    <text evidence="2">The sequence shown here is derived from an EMBL/GenBank/DDBJ whole genome shotgun (WGS) entry which is preliminary data.</text>
</comment>
<reference evidence="2 3" key="1">
    <citation type="submission" date="2024-06" db="EMBL/GenBank/DDBJ databases">
        <title>Genomic Encyclopedia of Type Strains, Phase IV (KMG-IV): sequencing the most valuable type-strain genomes for metagenomic binning, comparative biology and taxonomic classification.</title>
        <authorList>
            <person name="Goeker M."/>
        </authorList>
    </citation>
    <scope>NUCLEOTIDE SEQUENCE [LARGE SCALE GENOMIC DNA]</scope>
    <source>
        <strain evidence="2 3">DSM 29780</strain>
    </source>
</reference>
<keyword evidence="1" id="KW-0812">Transmembrane</keyword>
<keyword evidence="1" id="KW-0472">Membrane</keyword>
<evidence type="ECO:0000313" key="2">
    <source>
        <dbReference type="EMBL" id="MET3612724.1"/>
    </source>
</evidence>
<protein>
    <submittedName>
        <fullName evidence="2">Uncharacterized protein</fullName>
    </submittedName>
</protein>
<gene>
    <name evidence="2" type="ORF">ABID16_001029</name>
</gene>
<keyword evidence="3" id="KW-1185">Reference proteome</keyword>
<organism evidence="2 3">
    <name type="scientific">Rhizobium aquaticum</name>
    <dbReference type="NCBI Taxonomy" id="1549636"/>
    <lineage>
        <taxon>Bacteria</taxon>
        <taxon>Pseudomonadati</taxon>
        <taxon>Pseudomonadota</taxon>
        <taxon>Alphaproteobacteria</taxon>
        <taxon>Hyphomicrobiales</taxon>
        <taxon>Rhizobiaceae</taxon>
        <taxon>Rhizobium/Agrobacterium group</taxon>
        <taxon>Rhizobium</taxon>
    </lineage>
</organism>